<feature type="compositionally biased region" description="Polar residues" evidence="2">
    <location>
        <begin position="114"/>
        <end position="134"/>
    </location>
</feature>
<evidence type="ECO:0000313" key="5">
    <source>
        <dbReference type="EMBL" id="CEM16312.1"/>
    </source>
</evidence>
<keyword evidence="3" id="KW-0472">Membrane</keyword>
<dbReference type="GO" id="GO:0008270">
    <property type="term" value="F:zinc ion binding"/>
    <property type="evidence" value="ECO:0007669"/>
    <property type="project" value="UniProtKB-KW"/>
</dbReference>
<keyword evidence="3" id="KW-0812">Transmembrane</keyword>
<protein>
    <recommendedName>
        <fullName evidence="4">RING-type domain-containing protein</fullName>
    </recommendedName>
</protein>
<evidence type="ECO:0000256" key="3">
    <source>
        <dbReference type="SAM" id="Phobius"/>
    </source>
</evidence>
<dbReference type="SUPFAM" id="SSF57850">
    <property type="entry name" value="RING/U-box"/>
    <property type="match status" value="1"/>
</dbReference>
<dbReference type="Gene3D" id="3.30.40.10">
    <property type="entry name" value="Zinc/RING finger domain, C3HC4 (zinc finger)"/>
    <property type="match status" value="1"/>
</dbReference>
<sequence length="693" mass="73070">MECPVCFCEVTESVLLHCGNRLCTECFSAICFQSSGNACCPFCRFDKVADHVDWAEQADSVFPGPRSPPLKDEDSKSPLPKVIGSQRPIANPFSLPRSFRKDKGDAGKEEEMNPFSSEGGDSSSRTASPISKRSMQPGGARGLSPSPPPPLSSDSLAGSKGGTWRDLFRFGGRGRDDARSESGSGGFWGSRMVRRSEVASVGAGTGGAIAPPSFDSPEPRRATEGGEGAEREGDGEGNSRSTTADSDQLEEGRAAGSQQRGERGGGIGGWRRGGSKDPGFSSAIVNGGDSAAGEASPTAAEEGSIDKQKQKQKEKGKGKGENEETGGGSASESASSARPPSSQRLVLGGGGFGRKCRSCSLTGARGVGFLFLLTAAAVAIWSLVLLSLRVDRYFHLDKVPVATDGKPANEEAGNEKGGGGVSEWIDRFGNLQEPPQTECPVAEDWMKNGVQTKMGFYYSEIQSAAGVALWALGVAIPLVSLGRFFVLKRRPGEGAKHDWRLPLKHVVIGEALAGCGLLYALPSFFFSYKALEELHQLPQIGSDKDKENGEVNAQTSASKGGAAGQCPQEFATSISNAKTLYGASVALLWIMVVFLLAVCFLRCKQCCCKRKSRGADGSACCANSSPALTVARILAAVACLATIGFGWWAVFDLGEYFFIVATSVRIAAQFVCVVVAALYWGLLPDSTWNPSLL</sequence>
<feature type="domain" description="RING-type" evidence="4">
    <location>
        <begin position="3"/>
        <end position="44"/>
    </location>
</feature>
<feature type="compositionally biased region" description="Basic and acidic residues" evidence="2">
    <location>
        <begin position="99"/>
        <end position="111"/>
    </location>
</feature>
<gene>
    <name evidence="5" type="ORF">Cvel_18095</name>
</gene>
<organism evidence="5">
    <name type="scientific">Chromera velia CCMP2878</name>
    <dbReference type="NCBI Taxonomy" id="1169474"/>
    <lineage>
        <taxon>Eukaryota</taxon>
        <taxon>Sar</taxon>
        <taxon>Alveolata</taxon>
        <taxon>Colpodellida</taxon>
        <taxon>Chromeraceae</taxon>
        <taxon>Chromera</taxon>
    </lineage>
</organism>
<evidence type="ECO:0000256" key="1">
    <source>
        <dbReference type="PROSITE-ProRule" id="PRU00175"/>
    </source>
</evidence>
<feature type="transmembrane region" description="Helical" evidence="3">
    <location>
        <begin position="656"/>
        <end position="682"/>
    </location>
</feature>
<feature type="region of interest" description="Disordered" evidence="2">
    <location>
        <begin position="541"/>
        <end position="565"/>
    </location>
</feature>
<accession>A0A0G4FQK8</accession>
<dbReference type="CDD" id="cd16449">
    <property type="entry name" value="RING-HC"/>
    <property type="match status" value="1"/>
</dbReference>
<dbReference type="VEuPathDB" id="CryptoDB:Cvel_18095"/>
<feature type="compositionally biased region" description="Basic and acidic residues" evidence="2">
    <location>
        <begin position="217"/>
        <end position="234"/>
    </location>
</feature>
<name>A0A0G4FQK8_9ALVE</name>
<evidence type="ECO:0000256" key="2">
    <source>
        <dbReference type="SAM" id="MobiDB-lite"/>
    </source>
</evidence>
<keyword evidence="1" id="KW-0863">Zinc-finger</keyword>
<dbReference type="EMBL" id="CDMZ01000533">
    <property type="protein sequence ID" value="CEM16312.1"/>
    <property type="molecule type" value="Genomic_DNA"/>
</dbReference>
<feature type="region of interest" description="Disordered" evidence="2">
    <location>
        <begin position="59"/>
        <end position="347"/>
    </location>
</feature>
<reference evidence="5" key="1">
    <citation type="submission" date="2014-11" db="EMBL/GenBank/DDBJ databases">
        <authorList>
            <person name="Otto D Thomas"/>
            <person name="Naeem Raeece"/>
        </authorList>
    </citation>
    <scope>NUCLEOTIDE SEQUENCE</scope>
</reference>
<feature type="compositionally biased region" description="Low complexity" evidence="2">
    <location>
        <begin position="330"/>
        <end position="342"/>
    </location>
</feature>
<keyword evidence="3" id="KW-1133">Transmembrane helix</keyword>
<feature type="transmembrane region" description="Helical" evidence="3">
    <location>
        <begin position="367"/>
        <end position="388"/>
    </location>
</feature>
<keyword evidence="1" id="KW-0862">Zinc</keyword>
<feature type="transmembrane region" description="Helical" evidence="3">
    <location>
        <begin position="580"/>
        <end position="603"/>
    </location>
</feature>
<feature type="transmembrane region" description="Helical" evidence="3">
    <location>
        <begin position="633"/>
        <end position="650"/>
    </location>
</feature>
<feature type="transmembrane region" description="Helical" evidence="3">
    <location>
        <begin position="464"/>
        <end position="486"/>
    </location>
</feature>
<feature type="compositionally biased region" description="Basic and acidic residues" evidence="2">
    <location>
        <begin position="304"/>
        <end position="322"/>
    </location>
</feature>
<proteinExistence type="predicted"/>
<feature type="transmembrane region" description="Helical" evidence="3">
    <location>
        <begin position="507"/>
        <end position="528"/>
    </location>
</feature>
<dbReference type="AlphaFoldDB" id="A0A0G4FQK8"/>
<dbReference type="PROSITE" id="PS50089">
    <property type="entry name" value="ZF_RING_2"/>
    <property type="match status" value="1"/>
</dbReference>
<evidence type="ECO:0000259" key="4">
    <source>
        <dbReference type="PROSITE" id="PS50089"/>
    </source>
</evidence>
<dbReference type="InterPro" id="IPR001841">
    <property type="entry name" value="Znf_RING"/>
</dbReference>
<keyword evidence="1" id="KW-0479">Metal-binding</keyword>
<dbReference type="InterPro" id="IPR013083">
    <property type="entry name" value="Znf_RING/FYVE/PHD"/>
</dbReference>